<dbReference type="Gene3D" id="3.40.50.1010">
    <property type="entry name" value="5'-nuclease"/>
    <property type="match status" value="1"/>
</dbReference>
<sequence length="134" mass="15553">MSKRYIDANIALRYLTGEPHDLAEQAKAELEEPAVLSMEILNEIVYVLENAKTIEEDGSQHPRYAKQSVAELLIRFSQVVDYEPYDLMLYALRLHREQPNLDIADCELIARNHLKNDEVVTFDKRLQKRLLQVG</sequence>
<dbReference type="RefSeq" id="WP_006295579.1">
    <property type="nucleotide sequence ID" value="NZ_ABXB03000004.1"/>
</dbReference>
<evidence type="ECO:0000256" key="2">
    <source>
        <dbReference type="ARBA" id="ARBA00022723"/>
    </source>
</evidence>
<dbReference type="InterPro" id="IPR002716">
    <property type="entry name" value="PIN_dom"/>
</dbReference>
<protein>
    <submittedName>
        <fullName evidence="7">Toxin-antitoxin system, toxin component, PIN family</fullName>
    </submittedName>
</protein>
<name>D1NW75_9BIFI</name>
<dbReference type="GO" id="GO:0004518">
    <property type="term" value="F:nuclease activity"/>
    <property type="evidence" value="ECO:0007669"/>
    <property type="project" value="UniProtKB-KW"/>
</dbReference>
<dbReference type="Pfam" id="PF01850">
    <property type="entry name" value="PIN"/>
    <property type="match status" value="1"/>
</dbReference>
<evidence type="ECO:0000256" key="1">
    <source>
        <dbReference type="ARBA" id="ARBA00022722"/>
    </source>
</evidence>
<organism evidence="6 8">
    <name type="scientific">Bifidobacterium gallicum DSM 20093 = LMG 11596</name>
    <dbReference type="NCBI Taxonomy" id="561180"/>
    <lineage>
        <taxon>Bacteria</taxon>
        <taxon>Bacillati</taxon>
        <taxon>Actinomycetota</taxon>
        <taxon>Actinomycetes</taxon>
        <taxon>Bifidobacteriales</taxon>
        <taxon>Bifidobacteriaceae</taxon>
        <taxon>Bifidobacterium</taxon>
    </lineage>
</organism>
<dbReference type="STRING" id="561180.BIFGAL_04122"/>
<feature type="domain" description="PIN" evidence="5">
    <location>
        <begin position="5"/>
        <end position="128"/>
    </location>
</feature>
<dbReference type="Proteomes" id="UP000003656">
    <property type="component" value="Unassembled WGS sequence"/>
</dbReference>
<evidence type="ECO:0000313" key="7">
    <source>
        <dbReference type="EMBL" id="KFI60072.1"/>
    </source>
</evidence>
<comment type="caution">
    <text evidence="6">The sequence shown here is derived from an EMBL/GenBank/DDBJ whole genome shotgun (WGS) entry which is preliminary data.</text>
</comment>
<dbReference type="Proteomes" id="UP000029074">
    <property type="component" value="Unassembled WGS sequence"/>
</dbReference>
<evidence type="ECO:0000256" key="4">
    <source>
        <dbReference type="ARBA" id="ARBA00022842"/>
    </source>
</evidence>
<proteinExistence type="predicted"/>
<keyword evidence="4" id="KW-0460">Magnesium</keyword>
<evidence type="ECO:0000313" key="8">
    <source>
        <dbReference type="Proteomes" id="UP000003656"/>
    </source>
</evidence>
<keyword evidence="3" id="KW-0378">Hydrolase</keyword>
<keyword evidence="9" id="KW-1185">Reference proteome</keyword>
<dbReference type="eggNOG" id="COG5611">
    <property type="taxonomic scope" value="Bacteria"/>
</dbReference>
<evidence type="ECO:0000259" key="5">
    <source>
        <dbReference type="Pfam" id="PF01850"/>
    </source>
</evidence>
<evidence type="ECO:0000313" key="6">
    <source>
        <dbReference type="EMBL" id="EFA22361.1"/>
    </source>
</evidence>
<dbReference type="InterPro" id="IPR029060">
    <property type="entry name" value="PIN-like_dom_sf"/>
</dbReference>
<dbReference type="GO" id="GO:0046872">
    <property type="term" value="F:metal ion binding"/>
    <property type="evidence" value="ECO:0007669"/>
    <property type="project" value="UniProtKB-KW"/>
</dbReference>
<keyword evidence="1" id="KW-0540">Nuclease</keyword>
<dbReference type="GO" id="GO:0016787">
    <property type="term" value="F:hydrolase activity"/>
    <property type="evidence" value="ECO:0007669"/>
    <property type="project" value="UniProtKB-KW"/>
</dbReference>
<gene>
    <name evidence="7" type="ORF">BGLCM_0092</name>
    <name evidence="6" type="ORF">BIFGAL_04122</name>
</gene>
<dbReference type="AlphaFoldDB" id="D1NW75"/>
<reference evidence="6 8" key="1">
    <citation type="submission" date="2009-11" db="EMBL/GenBank/DDBJ databases">
        <authorList>
            <person name="Weinstock G."/>
            <person name="Sodergren E."/>
            <person name="Clifton S."/>
            <person name="Fulton L."/>
            <person name="Fulton B."/>
            <person name="Courtney L."/>
            <person name="Fronick C."/>
            <person name="Harrison M."/>
            <person name="Strong C."/>
            <person name="Farmer C."/>
            <person name="Delahaunty K."/>
            <person name="Markovic C."/>
            <person name="Hall O."/>
            <person name="Minx P."/>
            <person name="Tomlinson C."/>
            <person name="Mitreva M."/>
            <person name="Nelson J."/>
            <person name="Hou S."/>
            <person name="Wollam A."/>
            <person name="Pepin K.H."/>
            <person name="Johnson M."/>
            <person name="Bhonagiri V."/>
            <person name="Nash W.E."/>
            <person name="Warren W."/>
            <person name="Chinwalla A."/>
            <person name="Mardis E.R."/>
            <person name="Wilson R.K."/>
        </authorList>
    </citation>
    <scope>NUCLEOTIDE SEQUENCE [LARGE SCALE GENOMIC DNA]</scope>
    <source>
        <strain evidence="6 8">DSM 20093</strain>
    </source>
</reference>
<evidence type="ECO:0000313" key="9">
    <source>
        <dbReference type="Proteomes" id="UP000029074"/>
    </source>
</evidence>
<evidence type="ECO:0000256" key="3">
    <source>
        <dbReference type="ARBA" id="ARBA00022801"/>
    </source>
</evidence>
<keyword evidence="2" id="KW-0479">Metal-binding</keyword>
<accession>D1NW75</accession>
<dbReference type="EMBL" id="JGYW01000001">
    <property type="protein sequence ID" value="KFI60072.1"/>
    <property type="molecule type" value="Genomic_DNA"/>
</dbReference>
<dbReference type="SUPFAM" id="SSF88723">
    <property type="entry name" value="PIN domain-like"/>
    <property type="match status" value="1"/>
</dbReference>
<reference evidence="7 9" key="2">
    <citation type="submission" date="2014-03" db="EMBL/GenBank/DDBJ databases">
        <title>Genomics of Bifidobacteria.</title>
        <authorList>
            <person name="Ventura M."/>
            <person name="Milani C."/>
            <person name="Lugli G.A."/>
        </authorList>
    </citation>
    <scope>NUCLEOTIDE SEQUENCE [LARGE SCALE GENOMIC DNA]</scope>
    <source>
        <strain evidence="7 9">LMG 11596</strain>
    </source>
</reference>
<dbReference type="EMBL" id="ABXB03000004">
    <property type="protein sequence ID" value="EFA22361.1"/>
    <property type="molecule type" value="Genomic_DNA"/>
</dbReference>